<dbReference type="EMBL" id="JAJNCT010000005">
    <property type="protein sequence ID" value="MCD2164666.1"/>
    <property type="molecule type" value="Genomic_DNA"/>
</dbReference>
<dbReference type="RefSeq" id="WP_230772140.1">
    <property type="nucleotide sequence ID" value="NZ_JAJNCT010000005.1"/>
</dbReference>
<evidence type="ECO:0000313" key="3">
    <source>
        <dbReference type="Proteomes" id="UP001199260"/>
    </source>
</evidence>
<dbReference type="AlphaFoldDB" id="A0AAW4XTD2"/>
<comment type="caution">
    <text evidence="2">The sequence shown here is derived from an EMBL/GenBank/DDBJ whole genome shotgun (WGS) entry which is preliminary data.</text>
</comment>
<accession>A0AAW4XTD2</accession>
<evidence type="ECO:0000313" key="2">
    <source>
        <dbReference type="EMBL" id="MCD2164666.1"/>
    </source>
</evidence>
<name>A0AAW4XTD2_9BURK</name>
<protein>
    <submittedName>
        <fullName evidence="2">Uncharacterized protein</fullName>
    </submittedName>
</protein>
<organism evidence="2 3">
    <name type="scientific">Comamonas koreensis</name>
    <dbReference type="NCBI Taxonomy" id="160825"/>
    <lineage>
        <taxon>Bacteria</taxon>
        <taxon>Pseudomonadati</taxon>
        <taxon>Pseudomonadota</taxon>
        <taxon>Betaproteobacteria</taxon>
        <taxon>Burkholderiales</taxon>
        <taxon>Comamonadaceae</taxon>
        <taxon>Comamonas</taxon>
    </lineage>
</organism>
<keyword evidence="3" id="KW-1185">Reference proteome</keyword>
<reference evidence="2 3" key="1">
    <citation type="submission" date="2021-11" db="EMBL/GenBank/DDBJ databases">
        <title>Genome sequence.</title>
        <authorList>
            <person name="Sun Q."/>
        </authorList>
    </citation>
    <scope>NUCLEOTIDE SEQUENCE [LARGE SCALE GENOMIC DNA]</scope>
    <source>
        <strain evidence="2 3">KCTC 12005</strain>
    </source>
</reference>
<feature type="region of interest" description="Disordered" evidence="1">
    <location>
        <begin position="120"/>
        <end position="146"/>
    </location>
</feature>
<proteinExistence type="predicted"/>
<evidence type="ECO:0000256" key="1">
    <source>
        <dbReference type="SAM" id="MobiDB-lite"/>
    </source>
</evidence>
<sequence>MNRFTLALAAAVLAMATWFIADGRAFARGMKQGALAEAAKRDSALVSDLSKTINAAKGLADTANASSLKLRQSLSDFETNYQPVIKEFNDALTASASSRAGCVFSPGLVRQLQAAQQRAASAAQHGLPGSSAAAVPGTAKPAGGTR</sequence>
<gene>
    <name evidence="2" type="ORF">LPW39_05895</name>
</gene>
<dbReference type="Proteomes" id="UP001199260">
    <property type="component" value="Unassembled WGS sequence"/>
</dbReference>